<dbReference type="GeneID" id="37272354"/>
<feature type="region of interest" description="Disordered" evidence="1">
    <location>
        <begin position="517"/>
        <end position="592"/>
    </location>
</feature>
<evidence type="ECO:0000256" key="1">
    <source>
        <dbReference type="SAM" id="MobiDB-lite"/>
    </source>
</evidence>
<feature type="compositionally biased region" description="Pro residues" evidence="1">
    <location>
        <begin position="93"/>
        <end position="105"/>
    </location>
</feature>
<evidence type="ECO:0000313" key="3">
    <source>
        <dbReference type="Proteomes" id="UP000245946"/>
    </source>
</evidence>
<dbReference type="Proteomes" id="UP000245946">
    <property type="component" value="Unassembled WGS sequence"/>
</dbReference>
<gene>
    <name evidence="2" type="ORF">FA09DRAFT_347855</name>
</gene>
<dbReference type="EMBL" id="KZ819283">
    <property type="protein sequence ID" value="PWO01314.1"/>
    <property type="molecule type" value="Genomic_DNA"/>
</dbReference>
<sequence length="592" mass="61113">MGFGSSAWKWALSLPGAGERAVPMPPAIDVVVVDMGMVMVQATIRAVHVLCCDWAGTAAQLAAGVPLVELARQAGVQHAVQQQLAGLLQPGAAAPPAPGAAPPPAAGAALQPAAGAPQAILVFDGVRPAAKAKRAGRHEPAAAEMLQELARWEGLPEADGWLPERWLSLTAAERDAHANAGGTKRRLTTEQRRLFLRKHVQKLAVSVLAPLLVRDLTLIPAANKVLQQRGATLEQLGEQLSTALAARSGVLAVAAAMEADSCVNVTVAVLSGDSDHLALGDPALANDIVMRRSQAPEAAAAAEPLFDVVRKTQLCAALGNMSFSGLVVLSLCWGTDDTAGGLKNVGAVRAEGLVHAAEAQLADADADAAAPSSALPSGLHGSFRAILDHVLDKSPTPAPADLGPAAQWRLDGVQPEENHAAAPVVGLAEGRLLPAPVNLGVNIDAPWASHSAQMASRAASAISSKRAAVGNTAAFQPELFFARITVLRPTASLERSRQHSVARFSKPILLPALPMVQEGPQQGQGMGKAPKPVFPLPQGGRTGKQAKGSAAKQAKSKASSSLPRADNTSSSRKRAAADTVRLDKGKRSSSQR</sequence>
<dbReference type="RefSeq" id="XP_025601592.1">
    <property type="nucleotide sequence ID" value="XM_025744810.1"/>
</dbReference>
<keyword evidence="3" id="KW-1185">Reference proteome</keyword>
<feature type="region of interest" description="Disordered" evidence="1">
    <location>
        <begin position="91"/>
        <end position="110"/>
    </location>
</feature>
<name>A0A316ZLU5_9BASI</name>
<reference evidence="2 3" key="1">
    <citation type="journal article" date="2018" name="Mol. Biol. Evol.">
        <title>Broad Genomic Sampling Reveals a Smut Pathogenic Ancestry of the Fungal Clade Ustilaginomycotina.</title>
        <authorList>
            <person name="Kijpornyongpan T."/>
            <person name="Mondo S.J."/>
            <person name="Barry K."/>
            <person name="Sandor L."/>
            <person name="Lee J."/>
            <person name="Lipzen A."/>
            <person name="Pangilinan J."/>
            <person name="LaButti K."/>
            <person name="Hainaut M."/>
            <person name="Henrissat B."/>
            <person name="Grigoriev I.V."/>
            <person name="Spatafora J.W."/>
            <person name="Aime M.C."/>
        </authorList>
    </citation>
    <scope>NUCLEOTIDE SEQUENCE [LARGE SCALE GENOMIC DNA]</scope>
    <source>
        <strain evidence="2 3">MCA 4186</strain>
    </source>
</reference>
<dbReference type="AlphaFoldDB" id="A0A316ZLU5"/>
<proteinExistence type="predicted"/>
<organism evidence="2 3">
    <name type="scientific">Tilletiopsis washingtonensis</name>
    <dbReference type="NCBI Taxonomy" id="58919"/>
    <lineage>
        <taxon>Eukaryota</taxon>
        <taxon>Fungi</taxon>
        <taxon>Dikarya</taxon>
        <taxon>Basidiomycota</taxon>
        <taxon>Ustilaginomycotina</taxon>
        <taxon>Exobasidiomycetes</taxon>
        <taxon>Entylomatales</taxon>
        <taxon>Entylomatales incertae sedis</taxon>
        <taxon>Tilletiopsis</taxon>
    </lineage>
</organism>
<protein>
    <submittedName>
        <fullName evidence="2">Uncharacterized protein</fullName>
    </submittedName>
</protein>
<dbReference type="InterPro" id="IPR029060">
    <property type="entry name" value="PIN-like_dom_sf"/>
</dbReference>
<dbReference type="SUPFAM" id="SSF88723">
    <property type="entry name" value="PIN domain-like"/>
    <property type="match status" value="1"/>
</dbReference>
<evidence type="ECO:0000313" key="2">
    <source>
        <dbReference type="EMBL" id="PWO01314.1"/>
    </source>
</evidence>
<feature type="compositionally biased region" description="Low complexity" evidence="1">
    <location>
        <begin position="543"/>
        <end position="561"/>
    </location>
</feature>
<accession>A0A316ZLU5</accession>